<dbReference type="Proteomes" id="UP001649230">
    <property type="component" value="Chromosome"/>
</dbReference>
<sequence>MKYEQVYRKLPREIKEQLKAGPWFAESGLPLDRIHALLTDDEALSSLRRMLSKTELRVLKLIWTAFAAEPFTTHGLEKFAGARLSGAEIQAGLYGLRRQGLVAAFRKSWGSSSSYCRRMALMRG</sequence>
<dbReference type="EMBL" id="CP090978">
    <property type="protein sequence ID" value="UJF35262.1"/>
    <property type="molecule type" value="Genomic_DNA"/>
</dbReference>
<keyword evidence="2" id="KW-1185">Reference proteome</keyword>
<proteinExistence type="predicted"/>
<evidence type="ECO:0000313" key="2">
    <source>
        <dbReference type="Proteomes" id="UP001649230"/>
    </source>
</evidence>
<organism evidence="1 2">
    <name type="scientific">Paenibacillus hexagrammi</name>
    <dbReference type="NCBI Taxonomy" id="2908839"/>
    <lineage>
        <taxon>Bacteria</taxon>
        <taxon>Bacillati</taxon>
        <taxon>Bacillota</taxon>
        <taxon>Bacilli</taxon>
        <taxon>Bacillales</taxon>
        <taxon>Paenibacillaceae</taxon>
        <taxon>Paenibacillus</taxon>
    </lineage>
</organism>
<gene>
    <name evidence="1" type="ORF">L0M14_09175</name>
</gene>
<name>A0ABY3SQK5_9BACL</name>
<dbReference type="RefSeq" id="WP_235121830.1">
    <property type="nucleotide sequence ID" value="NZ_CP090978.1"/>
</dbReference>
<accession>A0ABY3SQK5</accession>
<protein>
    <submittedName>
        <fullName evidence="1">Uncharacterized protein</fullName>
    </submittedName>
</protein>
<evidence type="ECO:0000313" key="1">
    <source>
        <dbReference type="EMBL" id="UJF35262.1"/>
    </source>
</evidence>
<reference evidence="1 2" key="1">
    <citation type="journal article" date="2024" name="Int. J. Syst. Evol. Microbiol.">
        <title>Paenibacillus hexagrammi sp. nov., a novel bacterium isolated from the gut content of Hexagrammos agrammus.</title>
        <authorList>
            <person name="Jung H.K."/>
            <person name="Kim D.G."/>
            <person name="Zin H."/>
            <person name="Park J."/>
            <person name="Jung H."/>
            <person name="Kim Y.O."/>
            <person name="Kong H.J."/>
            <person name="Kim J.W."/>
            <person name="Kim Y.S."/>
        </authorList>
    </citation>
    <scope>NUCLEOTIDE SEQUENCE [LARGE SCALE GENOMIC DNA]</scope>
    <source>
        <strain evidence="1 2">YPD9-1</strain>
    </source>
</reference>